<gene>
    <name evidence="1" type="ORF">A6X21_01930</name>
</gene>
<name>A0A1C3ET79_9PLAN</name>
<dbReference type="STRING" id="1841610.A6X21_01930"/>
<dbReference type="EMBL" id="LYDR01000020">
    <property type="protein sequence ID" value="ODA36468.1"/>
    <property type="molecule type" value="Genomic_DNA"/>
</dbReference>
<keyword evidence="2" id="KW-1185">Reference proteome</keyword>
<reference evidence="1 2" key="1">
    <citation type="submission" date="2016-05" db="EMBL/GenBank/DDBJ databases">
        <title>Genomic and physiological characterization of Planctopirus sp. isolated from fresh water lake.</title>
        <authorList>
            <person name="Subhash Y."/>
            <person name="Ramana C."/>
        </authorList>
    </citation>
    <scope>NUCLEOTIDE SEQUENCE [LARGE SCALE GENOMIC DNA]</scope>
    <source>
        <strain evidence="1 2">JC280</strain>
    </source>
</reference>
<accession>A0A1C3ET79</accession>
<dbReference type="OrthoDB" id="263569at2"/>
<dbReference type="Proteomes" id="UP000094828">
    <property type="component" value="Unassembled WGS sequence"/>
</dbReference>
<dbReference type="InterPro" id="IPR024486">
    <property type="entry name" value="DUF2617"/>
</dbReference>
<evidence type="ECO:0000313" key="1">
    <source>
        <dbReference type="EMBL" id="ODA36468.1"/>
    </source>
</evidence>
<protein>
    <recommendedName>
        <fullName evidence="3">DUF2617 domain-containing protein</fullName>
    </recommendedName>
</protein>
<sequence>MSGSNGLICQMVMNSTPFSRKFNMRVDSIRPDVTSLILQVSQKAPHPELLKSVEKDVFRTHDVTAEVALTPMGHAVIWKRQSSVLCELIAEQSLASTATRSCLLQKIRGCKTHIVRPATGNWEYSVSSQLELLEPDQFLGAHEDLLSDLHRATISHVFPTRNRLSPAPLSLLMLEVTGHAISVHSFHSFPAHCGIVRTQSLLELNPMPGFTSL</sequence>
<comment type="caution">
    <text evidence="1">The sequence shown here is derived from an EMBL/GenBank/DDBJ whole genome shotgun (WGS) entry which is preliminary data.</text>
</comment>
<proteinExistence type="predicted"/>
<dbReference type="AlphaFoldDB" id="A0A1C3ET79"/>
<dbReference type="Pfam" id="PF10936">
    <property type="entry name" value="DUF2617"/>
    <property type="match status" value="1"/>
</dbReference>
<evidence type="ECO:0008006" key="3">
    <source>
        <dbReference type="Google" id="ProtNLM"/>
    </source>
</evidence>
<organism evidence="1 2">
    <name type="scientific">Planctopirus hydrillae</name>
    <dbReference type="NCBI Taxonomy" id="1841610"/>
    <lineage>
        <taxon>Bacteria</taxon>
        <taxon>Pseudomonadati</taxon>
        <taxon>Planctomycetota</taxon>
        <taxon>Planctomycetia</taxon>
        <taxon>Planctomycetales</taxon>
        <taxon>Planctomycetaceae</taxon>
        <taxon>Planctopirus</taxon>
    </lineage>
</organism>
<evidence type="ECO:0000313" key="2">
    <source>
        <dbReference type="Proteomes" id="UP000094828"/>
    </source>
</evidence>